<feature type="transmembrane region" description="Helical" evidence="4">
    <location>
        <begin position="290"/>
        <end position="307"/>
    </location>
</feature>
<evidence type="ECO:0000256" key="3">
    <source>
        <dbReference type="SAM" id="MobiDB-lite"/>
    </source>
</evidence>
<dbReference type="InterPro" id="IPR020846">
    <property type="entry name" value="MFS_dom"/>
</dbReference>
<dbReference type="Gene3D" id="1.20.1250.20">
    <property type="entry name" value="MFS general substrate transporter like domains"/>
    <property type="match status" value="1"/>
</dbReference>
<feature type="transmembrane region" description="Helical" evidence="4">
    <location>
        <begin position="61"/>
        <end position="83"/>
    </location>
</feature>
<comment type="similarity">
    <text evidence="2">Belongs to the unc-93 family.</text>
</comment>
<comment type="subcellular location">
    <subcellularLocation>
        <location evidence="1">Membrane</location>
        <topology evidence="1">Multi-pass membrane protein</topology>
    </subcellularLocation>
</comment>
<dbReference type="PANTHER" id="PTHR19444">
    <property type="entry name" value="UNC-93 RELATED"/>
    <property type="match status" value="1"/>
</dbReference>
<feature type="region of interest" description="Disordered" evidence="3">
    <location>
        <begin position="1"/>
        <end position="22"/>
    </location>
</feature>
<feature type="transmembrane region" description="Helical" evidence="4">
    <location>
        <begin position="122"/>
        <end position="142"/>
    </location>
</feature>
<dbReference type="PROSITE" id="PS50850">
    <property type="entry name" value="MFS"/>
    <property type="match status" value="1"/>
</dbReference>
<feature type="transmembrane region" description="Helical" evidence="4">
    <location>
        <begin position="225"/>
        <end position="248"/>
    </location>
</feature>
<dbReference type="GO" id="GO:0022857">
    <property type="term" value="F:transmembrane transporter activity"/>
    <property type="evidence" value="ECO:0007669"/>
    <property type="project" value="InterPro"/>
</dbReference>
<proteinExistence type="inferred from homology"/>
<accession>A0A7S1ZZF6</accession>
<evidence type="ECO:0000256" key="1">
    <source>
        <dbReference type="ARBA" id="ARBA00004141"/>
    </source>
</evidence>
<dbReference type="EMBL" id="HBGO01029320">
    <property type="protein sequence ID" value="CAD9353147.1"/>
    <property type="molecule type" value="Transcribed_RNA"/>
</dbReference>
<dbReference type="InterPro" id="IPR036259">
    <property type="entry name" value="MFS_trans_sf"/>
</dbReference>
<feature type="transmembrane region" description="Helical" evidence="4">
    <location>
        <begin position="460"/>
        <end position="481"/>
    </location>
</feature>
<dbReference type="Pfam" id="PF07690">
    <property type="entry name" value="MFS_1"/>
    <property type="match status" value="1"/>
</dbReference>
<feature type="transmembrane region" description="Helical" evidence="4">
    <location>
        <begin position="197"/>
        <end position="219"/>
    </location>
</feature>
<feature type="region of interest" description="Disordered" evidence="3">
    <location>
        <begin position="254"/>
        <end position="274"/>
    </location>
</feature>
<dbReference type="GO" id="GO:0016020">
    <property type="term" value="C:membrane"/>
    <property type="evidence" value="ECO:0007669"/>
    <property type="project" value="UniProtKB-SubCell"/>
</dbReference>
<keyword evidence="4" id="KW-1133">Transmembrane helix</keyword>
<feature type="transmembrane region" description="Helical" evidence="4">
    <location>
        <begin position="95"/>
        <end position="113"/>
    </location>
</feature>
<evidence type="ECO:0000256" key="4">
    <source>
        <dbReference type="SAM" id="Phobius"/>
    </source>
</evidence>
<feature type="transmembrane region" description="Helical" evidence="4">
    <location>
        <begin position="154"/>
        <end position="176"/>
    </location>
</feature>
<keyword evidence="4" id="KW-0472">Membrane</keyword>
<dbReference type="SUPFAM" id="SSF103473">
    <property type="entry name" value="MFS general substrate transporter"/>
    <property type="match status" value="1"/>
</dbReference>
<evidence type="ECO:0000256" key="2">
    <source>
        <dbReference type="ARBA" id="ARBA00009172"/>
    </source>
</evidence>
<gene>
    <name evidence="6" type="ORF">OSIN01602_LOCUS16823</name>
</gene>
<feature type="transmembrane region" description="Helical" evidence="4">
    <location>
        <begin position="327"/>
        <end position="346"/>
    </location>
</feature>
<feature type="transmembrane region" description="Helical" evidence="4">
    <location>
        <begin position="382"/>
        <end position="401"/>
    </location>
</feature>
<feature type="transmembrane region" description="Helical" evidence="4">
    <location>
        <begin position="421"/>
        <end position="440"/>
    </location>
</feature>
<dbReference type="InterPro" id="IPR051951">
    <property type="entry name" value="UNC-93_regulatory"/>
</dbReference>
<reference evidence="6" key="1">
    <citation type="submission" date="2021-01" db="EMBL/GenBank/DDBJ databases">
        <authorList>
            <person name="Corre E."/>
            <person name="Pelletier E."/>
            <person name="Niang G."/>
            <person name="Scheremetjew M."/>
            <person name="Finn R."/>
            <person name="Kale V."/>
            <person name="Holt S."/>
            <person name="Cochrane G."/>
            <person name="Meng A."/>
            <person name="Brown T."/>
            <person name="Cohen L."/>
        </authorList>
    </citation>
    <scope>NUCLEOTIDE SEQUENCE</scope>
    <source>
        <strain evidence="6">Grunow 1884</strain>
    </source>
</reference>
<organism evidence="6">
    <name type="scientific">Trieres chinensis</name>
    <name type="common">Marine centric diatom</name>
    <name type="synonym">Odontella sinensis</name>
    <dbReference type="NCBI Taxonomy" id="1514140"/>
    <lineage>
        <taxon>Eukaryota</taxon>
        <taxon>Sar</taxon>
        <taxon>Stramenopiles</taxon>
        <taxon>Ochrophyta</taxon>
        <taxon>Bacillariophyta</taxon>
        <taxon>Mediophyceae</taxon>
        <taxon>Biddulphiophycidae</taxon>
        <taxon>Eupodiscales</taxon>
        <taxon>Parodontellaceae</taxon>
        <taxon>Trieres</taxon>
    </lineage>
</organism>
<dbReference type="AlphaFoldDB" id="A0A7S1ZZF6"/>
<dbReference type="InterPro" id="IPR011701">
    <property type="entry name" value="MFS"/>
</dbReference>
<evidence type="ECO:0000313" key="6">
    <source>
        <dbReference type="EMBL" id="CAD9353147.1"/>
    </source>
</evidence>
<name>A0A7S1ZZF6_TRICV</name>
<keyword evidence="4" id="KW-0812">Transmembrane</keyword>
<feature type="domain" description="Major facilitator superfamily (MFS) profile" evidence="5">
    <location>
        <begin position="293"/>
        <end position="520"/>
    </location>
</feature>
<sequence length="520" mass="55495">MHGALRGAMASRPDYSGEDNEIAANYAPAPTGAEEDGFLDDEPVPLSILTPPPASPARPNFLLASLLFSINHGCVTACLNLATARLGNVGAVQSATLYVSYAASALLGSTAIVKSAGAKNSLAVGMGIYCVYVGCFALASLLMDRPMVAEAVALGGATVGGLAGGILWTAQGSFFARSAEMHSLFAGVTLPDATSDFGANFAAIYLLGEVALNMLSSVLVEAFELSWVAVFIIYFAIAVVSVVLMLLVHEYPSTENDGDSSDIDSRSDTNTTTPNKATATWRLLTEDPKMICMLPFNFVFGFAASFRASFVSREVVRIALKDENSKYIGFLSSVTAIVAATMSLVFGKVAHVFGKGTILAIGVLSFFLVAFPFILFPELENWGLISVLLIYIFQGVGRSTFEGTLKAVFADFFPYEKEGAYANIVLQNGISNALGFYLSVNLPCSSPGKYCIKYTDGKLHNVLVFEIIVMITAVLAVIGYWRASSLFAKEATESSRERRNEEEKVAFVSTDVQIDEQSVT</sequence>
<evidence type="ECO:0000259" key="5">
    <source>
        <dbReference type="PROSITE" id="PS50850"/>
    </source>
</evidence>
<protein>
    <recommendedName>
        <fullName evidence="5">Major facilitator superfamily (MFS) profile domain-containing protein</fullName>
    </recommendedName>
</protein>
<feature type="transmembrane region" description="Helical" evidence="4">
    <location>
        <begin position="358"/>
        <end position="376"/>
    </location>
</feature>
<dbReference type="PANTHER" id="PTHR19444:SF13">
    <property type="entry name" value="PROTEIN UNC-93 HOMOLOG A"/>
    <property type="match status" value="1"/>
</dbReference>